<dbReference type="PANTHER" id="PTHR35046">
    <property type="entry name" value="ZINC KNUCKLE (CCHC-TYPE) FAMILY PROTEIN"/>
    <property type="match status" value="1"/>
</dbReference>
<dbReference type="Gene3D" id="3.30.420.10">
    <property type="entry name" value="Ribonuclease H-like superfamily/Ribonuclease H"/>
    <property type="match status" value="1"/>
</dbReference>
<sequence length="371" mass="42315">MSFFARERKIKKAFFSNKPMLVFVYNEECLNSKIDHSSLPTSVISLLQDVQDVFPDEVPSGLPSTRGIEHHIDLILGVGLMNKPTYRNTPASWEECLPHLEFAYNRTIQSTSYSSFEVVYGFYPLTPLDILTLPTNEHKSRRNNLLKSCMPKFELTLRRGMNNEQYARQANKGHVMTFKPGDCVWPRGDGTFQVLERINDNAYKLDLSTRYGGEFDSRMNPFEEGGNDRNPTDKDKDNLRGIGGPMTRSKTKMMKQSLSNLSFGIKESLEQSESVAAPKYVTLLQDRSIYTLFYLGLSFAFPIPSQFTNYYCNGRVELSLEFPDGNYTSYMFVSIYDSSYGKKVSVGSLMNKAYAPLLLIDNIYLEEVQSI</sequence>
<dbReference type="PANTHER" id="PTHR35046:SF9">
    <property type="entry name" value="RNA-DIRECTED DNA POLYMERASE"/>
    <property type="match status" value="1"/>
</dbReference>
<dbReference type="Pfam" id="PF03676">
    <property type="entry name" value="PHAF1"/>
    <property type="match status" value="1"/>
</dbReference>
<keyword evidence="3" id="KW-1185">Reference proteome</keyword>
<protein>
    <submittedName>
        <fullName evidence="2">UPF0183 protein</fullName>
    </submittedName>
</protein>
<organism evidence="2 3">
    <name type="scientific">Mucuna pruriens</name>
    <name type="common">Velvet bean</name>
    <name type="synonym">Dolichos pruriens</name>
    <dbReference type="NCBI Taxonomy" id="157652"/>
    <lineage>
        <taxon>Eukaryota</taxon>
        <taxon>Viridiplantae</taxon>
        <taxon>Streptophyta</taxon>
        <taxon>Embryophyta</taxon>
        <taxon>Tracheophyta</taxon>
        <taxon>Spermatophyta</taxon>
        <taxon>Magnoliopsida</taxon>
        <taxon>eudicotyledons</taxon>
        <taxon>Gunneridae</taxon>
        <taxon>Pentapetalae</taxon>
        <taxon>rosids</taxon>
        <taxon>fabids</taxon>
        <taxon>Fabales</taxon>
        <taxon>Fabaceae</taxon>
        <taxon>Papilionoideae</taxon>
        <taxon>50 kb inversion clade</taxon>
        <taxon>NPAAA clade</taxon>
        <taxon>indigoferoid/millettioid clade</taxon>
        <taxon>Phaseoleae</taxon>
        <taxon>Mucuna</taxon>
    </lineage>
</organism>
<gene>
    <name evidence="2" type="ORF">CR513_13071</name>
</gene>
<evidence type="ECO:0000256" key="1">
    <source>
        <dbReference type="SAM" id="MobiDB-lite"/>
    </source>
</evidence>
<feature type="non-terminal residue" evidence="2">
    <location>
        <position position="1"/>
    </location>
</feature>
<dbReference type="OrthoDB" id="1935586at2759"/>
<dbReference type="GO" id="GO:0003676">
    <property type="term" value="F:nucleic acid binding"/>
    <property type="evidence" value="ECO:0007669"/>
    <property type="project" value="InterPro"/>
</dbReference>
<dbReference type="InterPro" id="IPR005373">
    <property type="entry name" value="PHAF1"/>
</dbReference>
<evidence type="ECO:0000313" key="3">
    <source>
        <dbReference type="Proteomes" id="UP000257109"/>
    </source>
</evidence>
<feature type="region of interest" description="Disordered" evidence="1">
    <location>
        <begin position="217"/>
        <end position="248"/>
    </location>
</feature>
<comment type="caution">
    <text evidence="2">The sequence shown here is derived from an EMBL/GenBank/DDBJ whole genome shotgun (WGS) entry which is preliminary data.</text>
</comment>
<reference evidence="2" key="1">
    <citation type="submission" date="2018-05" db="EMBL/GenBank/DDBJ databases">
        <title>Draft genome of Mucuna pruriens seed.</title>
        <authorList>
            <person name="Nnadi N.E."/>
            <person name="Vos R."/>
            <person name="Hasami M.H."/>
            <person name="Devisetty U.K."/>
            <person name="Aguiy J.C."/>
        </authorList>
    </citation>
    <scope>NUCLEOTIDE SEQUENCE [LARGE SCALE GENOMIC DNA]</scope>
    <source>
        <strain evidence="2">JCA_2017</strain>
    </source>
</reference>
<evidence type="ECO:0000313" key="2">
    <source>
        <dbReference type="EMBL" id="RDY03349.1"/>
    </source>
</evidence>
<dbReference type="Proteomes" id="UP000257109">
    <property type="component" value="Unassembled WGS sequence"/>
</dbReference>
<accession>A0A371HKP6</accession>
<proteinExistence type="predicted"/>
<dbReference type="AlphaFoldDB" id="A0A371HKP6"/>
<dbReference type="EMBL" id="QJKJ01002321">
    <property type="protein sequence ID" value="RDY03349.1"/>
    <property type="molecule type" value="Genomic_DNA"/>
</dbReference>
<feature type="compositionally biased region" description="Basic and acidic residues" evidence="1">
    <location>
        <begin position="226"/>
        <end position="239"/>
    </location>
</feature>
<dbReference type="InterPro" id="IPR036397">
    <property type="entry name" value="RNaseH_sf"/>
</dbReference>
<name>A0A371HKP6_MUCPR</name>